<gene>
    <name evidence="2" type="ORF">D3Z39_02640</name>
    <name evidence="3" type="ORF">FMM72_05385</name>
</gene>
<keyword evidence="1" id="KW-1133">Transmembrane helix</keyword>
<sequence length="151" mass="15980">MGISGRSPEYPFYIKGGVGVRQPDIHGAKRFIRPVTYGLLFGVGACLLLLVLMSVVMTFRDVPQPAITLIATLAFVFGGLVAGLVSASFAREKGMLIGICCGICLFLILMTASFVFDDAGFGMVAVSKLAAVLFASALGGVIGVNRRKKFR</sequence>
<dbReference type="NCBIfam" id="TIGR04086">
    <property type="entry name" value="TIGR04086_membr"/>
    <property type="match status" value="1"/>
</dbReference>
<evidence type="ECO:0000313" key="5">
    <source>
        <dbReference type="Proteomes" id="UP000462501"/>
    </source>
</evidence>
<dbReference type="Proteomes" id="UP000462501">
    <property type="component" value="Unassembled WGS sequence"/>
</dbReference>
<organism evidence="2 4">
    <name type="scientific">Anaerotruncus colihominis</name>
    <dbReference type="NCBI Taxonomy" id="169435"/>
    <lineage>
        <taxon>Bacteria</taxon>
        <taxon>Bacillati</taxon>
        <taxon>Bacillota</taxon>
        <taxon>Clostridia</taxon>
        <taxon>Eubacteriales</taxon>
        <taxon>Oscillospiraceae</taxon>
        <taxon>Anaerotruncus</taxon>
    </lineage>
</organism>
<dbReference type="Proteomes" id="UP000446348">
    <property type="component" value="Unassembled WGS sequence"/>
</dbReference>
<dbReference type="Pfam" id="PF12670">
    <property type="entry name" value="DUF3792"/>
    <property type="match status" value="1"/>
</dbReference>
<protein>
    <submittedName>
        <fullName evidence="2">TIGR04086 family membrane protein</fullName>
    </submittedName>
</protein>
<feature type="transmembrane region" description="Helical" evidence="1">
    <location>
        <begin position="122"/>
        <end position="144"/>
    </location>
</feature>
<comment type="caution">
    <text evidence="2">The sequence shown here is derived from an EMBL/GenBank/DDBJ whole genome shotgun (WGS) entry which is preliminary data.</text>
</comment>
<reference evidence="3 5" key="2">
    <citation type="submission" date="2019-06" db="EMBL/GenBank/DDBJ databases">
        <title>Draft genome sequences of 15 bacterial species constituting the stable defined intestinal microbiota of the GM15 gnotobiotic mouse model.</title>
        <authorList>
            <person name="Elie C."/>
            <person name="Mathieu A."/>
            <person name="Saliou A."/>
            <person name="Darnaud M."/>
            <person name="Leulier F."/>
            <person name="Tamellini A."/>
        </authorList>
    </citation>
    <scope>NUCLEOTIDE SEQUENCE [LARGE SCALE GENOMIC DNA]</scope>
    <source>
        <strain evidence="3 5">JM4-15</strain>
    </source>
</reference>
<evidence type="ECO:0000313" key="3">
    <source>
        <dbReference type="EMBL" id="NDO38688.1"/>
    </source>
</evidence>
<evidence type="ECO:0000313" key="4">
    <source>
        <dbReference type="Proteomes" id="UP000446348"/>
    </source>
</evidence>
<dbReference type="AlphaFoldDB" id="A0A845RCT8"/>
<feature type="transmembrane region" description="Helical" evidence="1">
    <location>
        <begin position="96"/>
        <end position="116"/>
    </location>
</feature>
<keyword evidence="1" id="KW-0812">Transmembrane</keyword>
<evidence type="ECO:0000313" key="2">
    <source>
        <dbReference type="EMBL" id="NBI77780.1"/>
    </source>
</evidence>
<dbReference type="InterPro" id="IPR023804">
    <property type="entry name" value="DUF3792_TM"/>
</dbReference>
<accession>A0A845RCT8</accession>
<name>A0A845RCT8_9FIRM</name>
<reference evidence="2 4" key="1">
    <citation type="submission" date="2018-08" db="EMBL/GenBank/DDBJ databases">
        <title>Murine metabolic-syndrome-specific gut microbial biobank.</title>
        <authorList>
            <person name="Liu C."/>
        </authorList>
    </citation>
    <scope>NUCLEOTIDE SEQUENCE [LARGE SCALE GENOMIC DNA]</scope>
    <source>
        <strain evidence="2 4">X69</strain>
    </source>
</reference>
<evidence type="ECO:0000256" key="1">
    <source>
        <dbReference type="SAM" id="Phobius"/>
    </source>
</evidence>
<feature type="transmembrane region" description="Helical" evidence="1">
    <location>
        <begin position="65"/>
        <end position="89"/>
    </location>
</feature>
<dbReference type="EMBL" id="VIQT01000009">
    <property type="protein sequence ID" value="NDO38688.1"/>
    <property type="molecule type" value="Genomic_DNA"/>
</dbReference>
<keyword evidence="1" id="KW-0472">Membrane</keyword>
<dbReference type="EMBL" id="QXWZ01000003">
    <property type="protein sequence ID" value="NBI77780.1"/>
    <property type="molecule type" value="Genomic_DNA"/>
</dbReference>
<proteinExistence type="predicted"/>
<feature type="transmembrane region" description="Helical" evidence="1">
    <location>
        <begin position="37"/>
        <end position="59"/>
    </location>
</feature>